<organism evidence="1 2">
    <name type="scientific">Coccidioides immitis (strain RS)</name>
    <name type="common">Valley fever fungus</name>
    <dbReference type="NCBI Taxonomy" id="246410"/>
    <lineage>
        <taxon>Eukaryota</taxon>
        <taxon>Fungi</taxon>
        <taxon>Dikarya</taxon>
        <taxon>Ascomycota</taxon>
        <taxon>Pezizomycotina</taxon>
        <taxon>Eurotiomycetes</taxon>
        <taxon>Eurotiomycetidae</taxon>
        <taxon>Onygenales</taxon>
        <taxon>Onygenaceae</taxon>
        <taxon>Coccidioides</taxon>
    </lineage>
</organism>
<sequence>MVTAISEKFMSQFESDNSAIIQGQQRLQPTVDQSTPWSLGALNIYMYLAYKHIQPNRGCGMGRNTPYKPYHHYTQAALPVHSNFRIDKYLVNVMADMIHQRICISLWPEGLKIFNTGSLKGAKFYIRKVKGMSAS</sequence>
<dbReference type="GeneID" id="24164425"/>
<dbReference type="AlphaFoldDB" id="J3KIR0"/>
<proteinExistence type="predicted"/>
<dbReference type="EMBL" id="GG704911">
    <property type="protein sequence ID" value="EAS35878.3"/>
    <property type="molecule type" value="Genomic_DNA"/>
</dbReference>
<reference evidence="2" key="1">
    <citation type="journal article" date="2009" name="Genome Res.">
        <title>Comparative genomic analyses of the human fungal pathogens Coccidioides and their relatives.</title>
        <authorList>
            <person name="Sharpton T.J."/>
            <person name="Stajich J.E."/>
            <person name="Rounsley S.D."/>
            <person name="Gardner M.J."/>
            <person name="Wortman J.R."/>
            <person name="Jordar V.S."/>
            <person name="Maiti R."/>
            <person name="Kodira C.D."/>
            <person name="Neafsey D.E."/>
            <person name="Zeng Q."/>
            <person name="Hung C.-Y."/>
            <person name="McMahan C."/>
            <person name="Muszewska A."/>
            <person name="Grynberg M."/>
            <person name="Mandel M.A."/>
            <person name="Kellner E.M."/>
            <person name="Barker B.M."/>
            <person name="Galgiani J.N."/>
            <person name="Orbach M.J."/>
            <person name="Kirkland T.N."/>
            <person name="Cole G.T."/>
            <person name="Henn M.R."/>
            <person name="Birren B.W."/>
            <person name="Taylor J.W."/>
        </authorList>
    </citation>
    <scope>NUCLEOTIDE SEQUENCE [LARGE SCALE GENOMIC DNA]</scope>
    <source>
        <strain evidence="2">RS</strain>
    </source>
</reference>
<gene>
    <name evidence="1" type="ORF">CIMG_12798</name>
</gene>
<dbReference type="KEGG" id="cim:CIMG_12798"/>
<keyword evidence="2" id="KW-1185">Reference proteome</keyword>
<dbReference type="InParanoid" id="J3KIR0"/>
<dbReference type="Proteomes" id="UP000001261">
    <property type="component" value="Unassembled WGS sequence"/>
</dbReference>
<evidence type="ECO:0000313" key="1">
    <source>
        <dbReference type="EMBL" id="EAS35878.3"/>
    </source>
</evidence>
<reference evidence="2" key="2">
    <citation type="journal article" date="2010" name="Genome Res.">
        <title>Population genomic sequencing of Coccidioides fungi reveals recent hybridization and transposon control.</title>
        <authorList>
            <person name="Neafsey D.E."/>
            <person name="Barker B.M."/>
            <person name="Sharpton T.J."/>
            <person name="Stajich J.E."/>
            <person name="Park D.J."/>
            <person name="Whiston E."/>
            <person name="Hung C.-Y."/>
            <person name="McMahan C."/>
            <person name="White J."/>
            <person name="Sykes S."/>
            <person name="Heiman D."/>
            <person name="Young S."/>
            <person name="Zeng Q."/>
            <person name="Abouelleil A."/>
            <person name="Aftuck L."/>
            <person name="Bessette D."/>
            <person name="Brown A."/>
            <person name="FitzGerald M."/>
            <person name="Lui A."/>
            <person name="Macdonald J.P."/>
            <person name="Priest M."/>
            <person name="Orbach M.J."/>
            <person name="Galgiani J.N."/>
            <person name="Kirkland T.N."/>
            <person name="Cole G.T."/>
            <person name="Birren B.W."/>
            <person name="Henn M.R."/>
            <person name="Taylor J.W."/>
            <person name="Rounsley S.D."/>
        </authorList>
    </citation>
    <scope>GENOME REANNOTATION</scope>
    <source>
        <strain evidence="2">RS</strain>
    </source>
</reference>
<evidence type="ECO:0000313" key="2">
    <source>
        <dbReference type="Proteomes" id="UP000001261"/>
    </source>
</evidence>
<dbReference type="RefSeq" id="XP_001247461.2">
    <property type="nucleotide sequence ID" value="XM_001247460.2"/>
</dbReference>
<name>J3KIR0_COCIM</name>
<dbReference type="VEuPathDB" id="FungiDB:CIMG_12798"/>
<protein>
    <submittedName>
        <fullName evidence="1">Uncharacterized protein</fullName>
    </submittedName>
</protein>
<accession>J3KIR0</accession>